<dbReference type="RefSeq" id="WP_009578110.1">
    <property type="nucleotide sequence ID" value="NZ_AMZN01000007.1"/>
</dbReference>
<evidence type="ECO:0000313" key="5">
    <source>
        <dbReference type="Proteomes" id="UP000011135"/>
    </source>
</evidence>
<evidence type="ECO:0000256" key="3">
    <source>
        <dbReference type="PROSITE-ProRule" id="PRU00339"/>
    </source>
</evidence>
<dbReference type="SUPFAM" id="SSF81901">
    <property type="entry name" value="HCP-like"/>
    <property type="match status" value="1"/>
</dbReference>
<gene>
    <name evidence="4" type="ORF">C900_04740</name>
</gene>
<organism evidence="4 5">
    <name type="scientific">Fulvivirga imtechensis AK7</name>
    <dbReference type="NCBI Taxonomy" id="1237149"/>
    <lineage>
        <taxon>Bacteria</taxon>
        <taxon>Pseudomonadati</taxon>
        <taxon>Bacteroidota</taxon>
        <taxon>Cytophagia</taxon>
        <taxon>Cytophagales</taxon>
        <taxon>Fulvivirgaceae</taxon>
        <taxon>Fulvivirga</taxon>
    </lineage>
</organism>
<sequence length="275" mass="32285">MEKLLTYSLSIFLFITAGCHQKQGIRFDHLSDEEKSAKLQELDSIKNYYYQGSRIKQALFDTLMVLDPLNADYLQEKSVTHSKIGDYHVAIPLLEKAEELNPSETLYYYSWLMTNLYKDYEKALIKLQKYDDLTPEEVDYAWGENVNFLKGKMHQQLKQYDQALQEYDYYISSEGEENVDIYVFVYRGITHMENGRYKDALADFEKMLTLYDKSSMAYYYKGITHLQLADTASALEALLHAKTLLEKGYKKTDPYKEVYNEVHLMQVEDKLAELD</sequence>
<protein>
    <submittedName>
        <fullName evidence="4">Tetratricopeptide repeat family protein</fullName>
    </submittedName>
</protein>
<evidence type="ECO:0000256" key="2">
    <source>
        <dbReference type="ARBA" id="ARBA00022803"/>
    </source>
</evidence>
<dbReference type="PROSITE" id="PS51257">
    <property type="entry name" value="PROKAR_LIPOPROTEIN"/>
    <property type="match status" value="1"/>
</dbReference>
<dbReference type="STRING" id="1237149.C900_04740"/>
<dbReference type="PROSITE" id="PS50005">
    <property type="entry name" value="TPR"/>
    <property type="match status" value="2"/>
</dbReference>
<dbReference type="InterPro" id="IPR050498">
    <property type="entry name" value="Ycf3"/>
</dbReference>
<dbReference type="PANTHER" id="PTHR44858:SF1">
    <property type="entry name" value="UDP-N-ACETYLGLUCOSAMINE--PEPTIDE N-ACETYLGLUCOSAMINYLTRANSFERASE SPINDLY-RELATED"/>
    <property type="match status" value="1"/>
</dbReference>
<dbReference type="InterPro" id="IPR011990">
    <property type="entry name" value="TPR-like_helical_dom_sf"/>
</dbReference>
<dbReference type="InterPro" id="IPR019734">
    <property type="entry name" value="TPR_rpt"/>
</dbReference>
<keyword evidence="1" id="KW-0677">Repeat</keyword>
<dbReference type="Pfam" id="PF13181">
    <property type="entry name" value="TPR_8"/>
    <property type="match status" value="1"/>
</dbReference>
<keyword evidence="5" id="KW-1185">Reference proteome</keyword>
<dbReference type="SMART" id="SM00028">
    <property type="entry name" value="TPR"/>
    <property type="match status" value="4"/>
</dbReference>
<name>L8JZW3_9BACT</name>
<feature type="repeat" description="TPR" evidence="3">
    <location>
        <begin position="181"/>
        <end position="214"/>
    </location>
</feature>
<dbReference type="eggNOG" id="COG0457">
    <property type="taxonomic scope" value="Bacteria"/>
</dbReference>
<dbReference type="AlphaFoldDB" id="L8JZW3"/>
<dbReference type="Proteomes" id="UP000011135">
    <property type="component" value="Unassembled WGS sequence"/>
</dbReference>
<feature type="repeat" description="TPR" evidence="3">
    <location>
        <begin position="71"/>
        <end position="104"/>
    </location>
</feature>
<dbReference type="EMBL" id="AMZN01000007">
    <property type="protein sequence ID" value="ELR73229.1"/>
    <property type="molecule type" value="Genomic_DNA"/>
</dbReference>
<dbReference type="OrthoDB" id="935812at2"/>
<accession>L8JZW3</accession>
<proteinExistence type="predicted"/>
<evidence type="ECO:0000313" key="4">
    <source>
        <dbReference type="EMBL" id="ELR73229.1"/>
    </source>
</evidence>
<reference evidence="4 5" key="1">
    <citation type="submission" date="2012-12" db="EMBL/GenBank/DDBJ databases">
        <title>Genome assembly of Fulvivirga imtechensis AK7.</title>
        <authorList>
            <person name="Nupur N."/>
            <person name="Khatri I."/>
            <person name="Kumar R."/>
            <person name="Subramanian S."/>
            <person name="Pinnaka A."/>
        </authorList>
    </citation>
    <scope>NUCLEOTIDE SEQUENCE [LARGE SCALE GENOMIC DNA]</scope>
    <source>
        <strain evidence="4 5">AK7</strain>
    </source>
</reference>
<keyword evidence="2 3" id="KW-0802">TPR repeat</keyword>
<dbReference type="InterPro" id="IPR019412">
    <property type="entry name" value="IML2/TPR_39"/>
</dbReference>
<dbReference type="PANTHER" id="PTHR44858">
    <property type="entry name" value="TETRATRICOPEPTIDE REPEAT PROTEIN 6"/>
    <property type="match status" value="1"/>
</dbReference>
<comment type="caution">
    <text evidence="4">The sequence shown here is derived from an EMBL/GenBank/DDBJ whole genome shotgun (WGS) entry which is preliminary data.</text>
</comment>
<dbReference type="Pfam" id="PF10300">
    <property type="entry name" value="Iml2-TPR_39"/>
    <property type="match status" value="1"/>
</dbReference>
<dbReference type="Gene3D" id="1.25.40.10">
    <property type="entry name" value="Tetratricopeptide repeat domain"/>
    <property type="match status" value="2"/>
</dbReference>
<evidence type="ECO:0000256" key="1">
    <source>
        <dbReference type="ARBA" id="ARBA00022737"/>
    </source>
</evidence>